<dbReference type="Pfam" id="PF05930">
    <property type="entry name" value="Phage_AlpA"/>
    <property type="match status" value="1"/>
</dbReference>
<reference evidence="2" key="1">
    <citation type="submission" date="2023-09" db="EMBL/GenBank/DDBJ databases">
        <authorList>
            <person name="Li S."/>
            <person name="Li X."/>
            <person name="Zhang C."/>
            <person name="Zhao Z."/>
        </authorList>
    </citation>
    <scope>NUCLEOTIDE SEQUENCE [LARGE SCALE GENOMIC DNA]</scope>
    <source>
        <strain evidence="2">SQ149</strain>
    </source>
</reference>
<gene>
    <name evidence="1" type="ORF">RGQ13_12915</name>
</gene>
<dbReference type="Proteomes" id="UP001258994">
    <property type="component" value="Chromosome"/>
</dbReference>
<sequence length="64" mass="7143">MNKIIRIKEVTSRTGLSKSYIYALAKEDKFPKSIRLIKGGAAVGWLESSINDWISDCIANQENA</sequence>
<keyword evidence="2" id="KW-1185">Reference proteome</keyword>
<accession>A0ABY9TQE1</accession>
<dbReference type="EMBL" id="CP134145">
    <property type="protein sequence ID" value="WNC71026.1"/>
    <property type="molecule type" value="Genomic_DNA"/>
</dbReference>
<dbReference type="RefSeq" id="WP_348390161.1">
    <property type="nucleotide sequence ID" value="NZ_CP134145.1"/>
</dbReference>
<dbReference type="PANTHER" id="PTHR36154">
    <property type="entry name" value="DNA-BINDING TRANSCRIPTIONAL ACTIVATOR ALPA"/>
    <property type="match status" value="1"/>
</dbReference>
<evidence type="ECO:0000313" key="1">
    <source>
        <dbReference type="EMBL" id="WNC71026.1"/>
    </source>
</evidence>
<evidence type="ECO:0000313" key="2">
    <source>
        <dbReference type="Proteomes" id="UP001258994"/>
    </source>
</evidence>
<dbReference type="InterPro" id="IPR052931">
    <property type="entry name" value="Prophage_regulatory_activator"/>
</dbReference>
<dbReference type="PANTHER" id="PTHR36154:SF1">
    <property type="entry name" value="DNA-BINDING TRANSCRIPTIONAL ACTIVATOR ALPA"/>
    <property type="match status" value="1"/>
</dbReference>
<dbReference type="InterPro" id="IPR010260">
    <property type="entry name" value="AlpA"/>
</dbReference>
<organism evidence="1 2">
    <name type="scientific">Thalassotalea psychrophila</name>
    <dbReference type="NCBI Taxonomy" id="3065647"/>
    <lineage>
        <taxon>Bacteria</taxon>
        <taxon>Pseudomonadati</taxon>
        <taxon>Pseudomonadota</taxon>
        <taxon>Gammaproteobacteria</taxon>
        <taxon>Alteromonadales</taxon>
        <taxon>Colwelliaceae</taxon>
        <taxon>Thalassotalea</taxon>
    </lineage>
</organism>
<name>A0ABY9TQE1_9GAMM</name>
<proteinExistence type="predicted"/>
<protein>
    <submittedName>
        <fullName evidence="1">AlpA family transcriptional regulator</fullName>
    </submittedName>
</protein>
<dbReference type="Gene3D" id="1.10.238.160">
    <property type="match status" value="1"/>
</dbReference>